<accession>A0ABR7NQY7</accession>
<dbReference type="PANTHER" id="PTHR12112">
    <property type="entry name" value="BNIP - RELATED"/>
    <property type="match status" value="1"/>
</dbReference>
<evidence type="ECO:0000256" key="6">
    <source>
        <dbReference type="ARBA" id="ARBA00032535"/>
    </source>
</evidence>
<feature type="domain" description="CBS" evidence="9">
    <location>
        <begin position="256"/>
        <end position="313"/>
    </location>
</feature>
<dbReference type="InterPro" id="IPR028979">
    <property type="entry name" value="Ser_kin/Pase_Hpr-like_N_sf"/>
</dbReference>
<evidence type="ECO:0000313" key="10">
    <source>
        <dbReference type="EMBL" id="MBC8598533.1"/>
    </source>
</evidence>
<comment type="caution">
    <text evidence="10">The sequence shown here is derived from an EMBL/GenBank/DDBJ whole genome shotgun (WGS) entry which is preliminary data.</text>
</comment>
<dbReference type="EC" id="3.6.1.1" evidence="2"/>
<dbReference type="SMART" id="SM01131">
    <property type="entry name" value="DHHA2"/>
    <property type="match status" value="1"/>
</dbReference>
<keyword evidence="11" id="KW-1185">Reference proteome</keyword>
<dbReference type="Proteomes" id="UP000647491">
    <property type="component" value="Unassembled WGS sequence"/>
</dbReference>
<feature type="domain" description="CBS" evidence="9">
    <location>
        <begin position="78"/>
        <end position="134"/>
    </location>
</feature>
<reference evidence="10 11" key="1">
    <citation type="submission" date="2020-08" db="EMBL/GenBank/DDBJ databases">
        <title>Genome public.</title>
        <authorList>
            <person name="Liu C."/>
            <person name="Sun Q."/>
        </authorList>
    </citation>
    <scope>NUCLEOTIDE SEQUENCE [LARGE SCALE GENOMIC DNA]</scope>
    <source>
        <strain evidence="10 11">BX10</strain>
    </source>
</reference>
<evidence type="ECO:0000256" key="5">
    <source>
        <dbReference type="ARBA" id="ARBA00023211"/>
    </source>
</evidence>
<dbReference type="PANTHER" id="PTHR12112:SF22">
    <property type="entry name" value="MANGANESE-DEPENDENT INORGANIC PYROPHOSPHATASE-RELATED"/>
    <property type="match status" value="1"/>
</dbReference>
<dbReference type="Gene3D" id="3.40.1390.20">
    <property type="entry name" value="HprK N-terminal domain-like"/>
    <property type="match status" value="1"/>
</dbReference>
<evidence type="ECO:0000256" key="7">
    <source>
        <dbReference type="ARBA" id="ARBA00047820"/>
    </source>
</evidence>
<evidence type="ECO:0000313" key="11">
    <source>
        <dbReference type="Proteomes" id="UP000647491"/>
    </source>
</evidence>
<dbReference type="InterPro" id="IPR010766">
    <property type="entry name" value="DRTGG"/>
</dbReference>
<comment type="catalytic activity">
    <reaction evidence="7">
        <text>diphosphate + H2O = 2 phosphate + H(+)</text>
        <dbReference type="Rhea" id="RHEA:24576"/>
        <dbReference type="ChEBI" id="CHEBI:15377"/>
        <dbReference type="ChEBI" id="CHEBI:15378"/>
        <dbReference type="ChEBI" id="CHEBI:33019"/>
        <dbReference type="ChEBI" id="CHEBI:43474"/>
        <dbReference type="EC" id="3.6.1.1"/>
    </reaction>
</comment>
<dbReference type="InterPro" id="IPR038222">
    <property type="entry name" value="DHHA2_dom_sf"/>
</dbReference>
<name>A0ABR7NQY7_9FIRM</name>
<dbReference type="SUPFAM" id="SSF75138">
    <property type="entry name" value="HprK N-terminal domain-like"/>
    <property type="match status" value="1"/>
</dbReference>
<dbReference type="Gene3D" id="3.10.580.10">
    <property type="entry name" value="CBS-domain"/>
    <property type="match status" value="1"/>
</dbReference>
<sequence>MINTEKQKTLVIGHRNPDTDSICSAICYASLKRKLTGKDYEPCRAGNVNPETQFVLDFFQVEAPRLVESVKTQVKDIEIRKTKGVDRGISLKTAWSLMQENNVVTIPCVTEEGVLEGVITIGDITKSYMNLYDSSIISKANTKYSNILDTLEGSIVVGDAEAYFDKGKVLIAAANPDLMENYIEKHDLVILGNRYESQLCAIEMEAGCIIVCEGAGVSLTIRKLAQERGCTVITTPYDTYTTARLINQSMPISYFMTMENIIGFSDEDPIDDIRDIMANKRHRDFPILDSDGKYLGMISRRNLLGAKGKHIILVDHNERTQAVEGIETADIREIIDHHRLGTVQTMSPVFFRNQPLGCTATIIYQMYQENNVKIDKTTAGLLCSAIISDTLLFRSPTCTAVDKEAALALAEIAGIHAEEYAKKMFAAGSNLKGKSDEDIFYQDFKRFTVGNSVFGIGQITSLDSEELENLKPRMLAYTEKAREQHDADMMFFMLTNILTESTDLICVGQGAEQLVSTAFHMADEYGSGDEEMEEMDGIVSLPGVVSRKKQLAPQIMMALQQ</sequence>
<evidence type="ECO:0000256" key="4">
    <source>
        <dbReference type="ARBA" id="ARBA00022801"/>
    </source>
</evidence>
<keyword evidence="5" id="KW-0464">Manganese</keyword>
<dbReference type="NCBIfam" id="NF011442">
    <property type="entry name" value="PRK14869.1-4"/>
    <property type="match status" value="1"/>
</dbReference>
<gene>
    <name evidence="10" type="ORF">H8708_04680</name>
</gene>
<proteinExistence type="predicted"/>
<keyword evidence="4 10" id="KW-0378">Hydrolase</keyword>
<dbReference type="InterPro" id="IPR000644">
    <property type="entry name" value="CBS_dom"/>
</dbReference>
<dbReference type="Pfam" id="PF02833">
    <property type="entry name" value="DHHA2"/>
    <property type="match status" value="1"/>
</dbReference>
<dbReference type="SMART" id="SM00116">
    <property type="entry name" value="CBS"/>
    <property type="match status" value="2"/>
</dbReference>
<evidence type="ECO:0000259" key="9">
    <source>
        <dbReference type="PROSITE" id="PS51371"/>
    </source>
</evidence>
<keyword evidence="8" id="KW-0129">CBS domain</keyword>
<dbReference type="InterPro" id="IPR038763">
    <property type="entry name" value="DHH_sf"/>
</dbReference>
<dbReference type="PROSITE" id="PS51371">
    <property type="entry name" value="CBS"/>
    <property type="match status" value="2"/>
</dbReference>
<dbReference type="Pfam" id="PF07085">
    <property type="entry name" value="DRTGG"/>
    <property type="match status" value="1"/>
</dbReference>
<organism evidence="10 11">
    <name type="scientific">Enterocloster hominis</name>
    <name type="common">ex Liu et al. 2021</name>
    <dbReference type="NCBI Taxonomy" id="2763663"/>
    <lineage>
        <taxon>Bacteria</taxon>
        <taxon>Bacillati</taxon>
        <taxon>Bacillota</taxon>
        <taxon>Clostridia</taxon>
        <taxon>Lachnospirales</taxon>
        <taxon>Lachnospiraceae</taxon>
        <taxon>Enterocloster</taxon>
    </lineage>
</organism>
<dbReference type="InterPro" id="IPR001667">
    <property type="entry name" value="DDH_dom"/>
</dbReference>
<dbReference type="NCBIfam" id="NF011443">
    <property type="entry name" value="PRK14869.1-5"/>
    <property type="match status" value="1"/>
</dbReference>
<dbReference type="EMBL" id="JACRTJ010000011">
    <property type="protein sequence ID" value="MBC8598533.1"/>
    <property type="molecule type" value="Genomic_DNA"/>
</dbReference>
<dbReference type="InterPro" id="IPR004097">
    <property type="entry name" value="DHHA2"/>
</dbReference>
<protein>
    <recommendedName>
        <fullName evidence="2">inorganic diphosphatase</fullName>
        <ecNumber evidence="2">3.6.1.1</ecNumber>
    </recommendedName>
    <alternativeName>
        <fullName evidence="6">Pyrophosphate phospho-hydrolase</fullName>
    </alternativeName>
</protein>
<dbReference type="Pfam" id="PF00571">
    <property type="entry name" value="CBS"/>
    <property type="match status" value="2"/>
</dbReference>
<evidence type="ECO:0000256" key="3">
    <source>
        <dbReference type="ARBA" id="ARBA00022723"/>
    </source>
</evidence>
<dbReference type="GO" id="GO:0004427">
    <property type="term" value="F:inorganic diphosphate phosphatase activity"/>
    <property type="evidence" value="ECO:0007669"/>
    <property type="project" value="UniProtKB-EC"/>
</dbReference>
<dbReference type="SUPFAM" id="SSF54631">
    <property type="entry name" value="CBS-domain pair"/>
    <property type="match status" value="1"/>
</dbReference>
<keyword evidence="3" id="KW-0479">Metal-binding</keyword>
<dbReference type="Pfam" id="PF01368">
    <property type="entry name" value="DHH"/>
    <property type="match status" value="1"/>
</dbReference>
<dbReference type="SUPFAM" id="SSF64182">
    <property type="entry name" value="DHH phosphoesterases"/>
    <property type="match status" value="1"/>
</dbReference>
<dbReference type="RefSeq" id="WP_262427123.1">
    <property type="nucleotide sequence ID" value="NZ_JACRTJ010000011.1"/>
</dbReference>
<evidence type="ECO:0000256" key="1">
    <source>
        <dbReference type="ARBA" id="ARBA00001936"/>
    </source>
</evidence>
<evidence type="ECO:0000256" key="8">
    <source>
        <dbReference type="PROSITE-ProRule" id="PRU00703"/>
    </source>
</evidence>
<comment type="cofactor">
    <cofactor evidence="1">
        <name>Mn(2+)</name>
        <dbReference type="ChEBI" id="CHEBI:29035"/>
    </cofactor>
</comment>
<dbReference type="Gene3D" id="3.10.310.20">
    <property type="entry name" value="DHHA2 domain"/>
    <property type="match status" value="1"/>
</dbReference>
<dbReference type="InterPro" id="IPR046342">
    <property type="entry name" value="CBS_dom_sf"/>
</dbReference>
<evidence type="ECO:0000256" key="2">
    <source>
        <dbReference type="ARBA" id="ARBA00012146"/>
    </source>
</evidence>